<feature type="compositionally biased region" description="Basic residues" evidence="1">
    <location>
        <begin position="376"/>
        <end position="386"/>
    </location>
</feature>
<gene>
    <name evidence="5 6 7 8" type="primary">LOC106460512</name>
</gene>
<keyword evidence="2" id="KW-1133">Transmembrane helix</keyword>
<keyword evidence="2" id="KW-0812">Transmembrane</keyword>
<dbReference type="RefSeq" id="XP_022242967.1">
    <property type="nucleotide sequence ID" value="XM_022387259.1"/>
</dbReference>
<dbReference type="RefSeq" id="XP_013775678.1">
    <property type="nucleotide sequence ID" value="XM_013920224.2"/>
</dbReference>
<evidence type="ECO:0000313" key="8">
    <source>
        <dbReference type="RefSeq" id="XP_022242967.1"/>
    </source>
</evidence>
<evidence type="ECO:0000313" key="7">
    <source>
        <dbReference type="RefSeq" id="XP_013775681.1"/>
    </source>
</evidence>
<feature type="region of interest" description="Disordered" evidence="1">
    <location>
        <begin position="372"/>
        <end position="396"/>
    </location>
</feature>
<keyword evidence="2" id="KW-0472">Membrane</keyword>
<keyword evidence="4" id="KW-1185">Reference proteome</keyword>
<feature type="compositionally biased region" description="Polar residues" evidence="1">
    <location>
        <begin position="387"/>
        <end position="396"/>
    </location>
</feature>
<feature type="chain" id="PRO_5045021986" evidence="3">
    <location>
        <begin position="20"/>
        <end position="396"/>
    </location>
</feature>
<protein>
    <submittedName>
        <fullName evidence="5 6">Uncharacterized protein LOC106460512</fullName>
    </submittedName>
</protein>
<reference evidence="5 6" key="1">
    <citation type="submission" date="2025-05" db="UniProtKB">
        <authorList>
            <consortium name="RefSeq"/>
        </authorList>
    </citation>
    <scope>IDENTIFICATION</scope>
    <source>
        <tissue evidence="5 6">Muscle</tissue>
    </source>
</reference>
<feature type="region of interest" description="Disordered" evidence="1">
    <location>
        <begin position="259"/>
        <end position="315"/>
    </location>
</feature>
<evidence type="ECO:0000313" key="5">
    <source>
        <dbReference type="RefSeq" id="XP_013775677.1"/>
    </source>
</evidence>
<dbReference type="GeneID" id="106460512"/>
<evidence type="ECO:0000313" key="6">
    <source>
        <dbReference type="RefSeq" id="XP_013775678.1"/>
    </source>
</evidence>
<organism evidence="4 5">
    <name type="scientific">Limulus polyphemus</name>
    <name type="common">Atlantic horseshoe crab</name>
    <dbReference type="NCBI Taxonomy" id="6850"/>
    <lineage>
        <taxon>Eukaryota</taxon>
        <taxon>Metazoa</taxon>
        <taxon>Ecdysozoa</taxon>
        <taxon>Arthropoda</taxon>
        <taxon>Chelicerata</taxon>
        <taxon>Merostomata</taxon>
        <taxon>Xiphosura</taxon>
        <taxon>Limulidae</taxon>
        <taxon>Limulus</taxon>
    </lineage>
</organism>
<feature type="signal peptide" evidence="3">
    <location>
        <begin position="1"/>
        <end position="19"/>
    </location>
</feature>
<proteinExistence type="predicted"/>
<feature type="transmembrane region" description="Helical" evidence="2">
    <location>
        <begin position="328"/>
        <end position="351"/>
    </location>
</feature>
<name>A0ABM1B6A6_LIMPO</name>
<evidence type="ECO:0000313" key="4">
    <source>
        <dbReference type="Proteomes" id="UP000694941"/>
    </source>
</evidence>
<sequence>MMYICWLLSIVTVAYRSAAFPRPPLSTRDETSAATPLPWMKNTAKQFPKTGQVRKEKLVQQEFSTTIPIPRGLNLNRKLHISEFTNQDSHNPFLDMSEGTVPPRNRSFSDFAIQIETTLSNHQLPFYEGIRHFNELVDQKTDKSKGYDRFPIDNFALDDHIRSTGSSKSLDGPKHEVEKQLDHFLTLFMQPQEGHAERFRRKWPSIFQEEMVPERSIRPVHNARMIVFPDEVEEKDKSTSKVFSFEDNITVISKVSRTTTATATQAPPHDPKDRSTQLEELSSFEDLTTIPNVSKSSKKNSKKGPEKNKNNISGSDDEKLHELTIRNLIIGAVISAVALVFFTTFLIACRWRQRSKRMVKRSEKFIDEVSTSASSKVRRFPFRSKNKTTPVSSTFQ</sequence>
<dbReference type="RefSeq" id="XP_013775677.1">
    <property type="nucleotide sequence ID" value="XM_013920223.2"/>
</dbReference>
<keyword evidence="3" id="KW-0732">Signal</keyword>
<dbReference type="Proteomes" id="UP000694941">
    <property type="component" value="Unplaced"/>
</dbReference>
<accession>A0ABM1B6A6</accession>
<dbReference type="RefSeq" id="XP_013775681.1">
    <property type="nucleotide sequence ID" value="XM_013920227.2"/>
</dbReference>
<evidence type="ECO:0000256" key="3">
    <source>
        <dbReference type="SAM" id="SignalP"/>
    </source>
</evidence>
<evidence type="ECO:0000256" key="1">
    <source>
        <dbReference type="SAM" id="MobiDB-lite"/>
    </source>
</evidence>
<evidence type="ECO:0000256" key="2">
    <source>
        <dbReference type="SAM" id="Phobius"/>
    </source>
</evidence>